<evidence type="ECO:0008006" key="4">
    <source>
        <dbReference type="Google" id="ProtNLM"/>
    </source>
</evidence>
<dbReference type="Proteomes" id="UP000555103">
    <property type="component" value="Unassembled WGS sequence"/>
</dbReference>
<name>A0A840CJS4_9BACT</name>
<protein>
    <recommendedName>
        <fullName evidence="4">Outer membrane protein beta-barrel domain-containing protein</fullName>
    </recommendedName>
</protein>
<feature type="signal peptide" evidence="1">
    <location>
        <begin position="1"/>
        <end position="19"/>
    </location>
</feature>
<reference evidence="2 3" key="1">
    <citation type="submission" date="2020-08" db="EMBL/GenBank/DDBJ databases">
        <title>Genomic Encyclopedia of Type Strains, Phase IV (KMG-IV): sequencing the most valuable type-strain genomes for metagenomic binning, comparative biology and taxonomic classification.</title>
        <authorList>
            <person name="Goeker M."/>
        </authorList>
    </citation>
    <scope>NUCLEOTIDE SEQUENCE [LARGE SCALE GENOMIC DNA]</scope>
    <source>
        <strain evidence="2 3">DSM 104969</strain>
    </source>
</reference>
<organism evidence="2 3">
    <name type="scientific">Dysgonomonas hofstadii</name>
    <dbReference type="NCBI Taxonomy" id="637886"/>
    <lineage>
        <taxon>Bacteria</taxon>
        <taxon>Pseudomonadati</taxon>
        <taxon>Bacteroidota</taxon>
        <taxon>Bacteroidia</taxon>
        <taxon>Bacteroidales</taxon>
        <taxon>Dysgonomonadaceae</taxon>
        <taxon>Dysgonomonas</taxon>
    </lineage>
</organism>
<dbReference type="AlphaFoldDB" id="A0A840CJS4"/>
<keyword evidence="1" id="KW-0732">Signal</keyword>
<feature type="chain" id="PRO_5032678166" description="Outer membrane protein beta-barrel domain-containing protein" evidence="1">
    <location>
        <begin position="20"/>
        <end position="285"/>
    </location>
</feature>
<evidence type="ECO:0000256" key="1">
    <source>
        <dbReference type="SAM" id="SignalP"/>
    </source>
</evidence>
<accession>A0A840CJS4</accession>
<sequence length="285" mass="31584">MKKIILLILTAAIVVLAVAQDKQEISVYLGAGSSSLNYDLDQPGDRSSQFGPLFGIGYTYKLNSTWGLVSGLEMAIYKSEFSSDELKDQYMTQDNYGNNFEWRLALHNLKDSQKGTYLNVPVMVQFTPSGIDKLYVNLGIKVGIPLSGKYESEYTKLVTSGYYPETGAEYTDIDFRGFGEFDGMSSKGDLDLGVAFMLAAECGMKWSLSNSMNLYIGGYVDYGLNNIVKENGGDNIIPYEKDNPTTFRYNSLMNSKYSNEESSSPFIDKVVPLAFGLKVKLGFSL</sequence>
<gene>
    <name evidence="2" type="ORF">GGR21_000153</name>
</gene>
<dbReference type="RefSeq" id="WP_183305227.1">
    <property type="nucleotide sequence ID" value="NZ_JACIEP010000001.1"/>
</dbReference>
<dbReference type="EMBL" id="JACIEP010000001">
    <property type="protein sequence ID" value="MBB4034268.1"/>
    <property type="molecule type" value="Genomic_DNA"/>
</dbReference>
<keyword evidence="3" id="KW-1185">Reference proteome</keyword>
<evidence type="ECO:0000313" key="2">
    <source>
        <dbReference type="EMBL" id="MBB4034268.1"/>
    </source>
</evidence>
<evidence type="ECO:0000313" key="3">
    <source>
        <dbReference type="Proteomes" id="UP000555103"/>
    </source>
</evidence>
<comment type="caution">
    <text evidence="2">The sequence shown here is derived from an EMBL/GenBank/DDBJ whole genome shotgun (WGS) entry which is preliminary data.</text>
</comment>
<proteinExistence type="predicted"/>